<name>W7TTL6_9STRA</name>
<protein>
    <submittedName>
        <fullName evidence="2">Uncharacterized protein</fullName>
    </submittedName>
</protein>
<dbReference type="PANTHER" id="PTHR33538">
    <property type="entry name" value="PROTEIN GAMETE EXPRESSED 1"/>
    <property type="match status" value="1"/>
</dbReference>
<keyword evidence="1" id="KW-1133">Transmembrane helix</keyword>
<dbReference type="OrthoDB" id="377549at2759"/>
<keyword evidence="1" id="KW-0812">Transmembrane</keyword>
<sequence length="577" mass="63610">MLQTTYSFRLLAWFFGSGAGHSSPLSSALITTSLSNIEASSYAPLSLPKPAQENLPEPFHKQYGWLIAEQDRALHEGSQGSGAKPNNRFSTCWRQAMRLLASSCKDMDMPTKQRIALHLASCHLEEGGRQPVRCPEREKDVRNCLKRVQGDAAWSTYTDLFLFADSYCYSLQTDAWQTQTELLINKLGQSSLQAVTLLGESAHVQDTLLKNQQESTLFQKDLADSQHQLHAGLEASTIQFSRLTDEVETGFGAIGEQYQALLDMQESNIQRQKELLAGLQRANEEVRDFTMRIEEEFVKESQRFNLVKQVLGQACIILDVALYGGRLASMAVCVGACWILAPATTEYYASKCSAVAILLTTLVSMVHSVVVAARYILLPSLLSSKVLVILDTLFDGGSGGIRILHSLAVVGVLLSLWRRIRRPSRTMWQIITGRNIEGSKSSKYGDASENTCNDRRLGDTEEMRLRAVLQKVVHGGTGTQVKSGVRRKCEGVEEIGRAISLSAGSYTQPLDAASSSYSGLVTPLHSVCSSEDGKFTPQRRSARLQSRTSFSFDSSGKPCSRLLMNRGILETLSESSE</sequence>
<reference evidence="2 3" key="1">
    <citation type="journal article" date="2014" name="Mol. Plant">
        <title>Chromosome Scale Genome Assembly and Transcriptome Profiling of Nannochloropsis gaditana in Nitrogen Depletion.</title>
        <authorList>
            <person name="Corteggiani Carpinelli E."/>
            <person name="Telatin A."/>
            <person name="Vitulo N."/>
            <person name="Forcato C."/>
            <person name="D'Angelo M."/>
            <person name="Schiavon R."/>
            <person name="Vezzi A."/>
            <person name="Giacometti G.M."/>
            <person name="Morosinotto T."/>
            <person name="Valle G."/>
        </authorList>
    </citation>
    <scope>NUCLEOTIDE SEQUENCE [LARGE SCALE GENOMIC DNA]</scope>
    <source>
        <strain evidence="2 3">B-31</strain>
    </source>
</reference>
<evidence type="ECO:0000256" key="1">
    <source>
        <dbReference type="SAM" id="Phobius"/>
    </source>
</evidence>
<dbReference type="PANTHER" id="PTHR33538:SF2">
    <property type="entry name" value="PROTEIN GAMETE EXPRESSED 1"/>
    <property type="match status" value="1"/>
</dbReference>
<accession>W7TTL6</accession>
<keyword evidence="3" id="KW-1185">Reference proteome</keyword>
<evidence type="ECO:0000313" key="2">
    <source>
        <dbReference type="EMBL" id="EWM23694.1"/>
    </source>
</evidence>
<organism evidence="2 3">
    <name type="scientific">Nannochloropsis gaditana</name>
    <dbReference type="NCBI Taxonomy" id="72520"/>
    <lineage>
        <taxon>Eukaryota</taxon>
        <taxon>Sar</taxon>
        <taxon>Stramenopiles</taxon>
        <taxon>Ochrophyta</taxon>
        <taxon>Eustigmatophyceae</taxon>
        <taxon>Eustigmatales</taxon>
        <taxon>Monodopsidaceae</taxon>
        <taxon>Nannochloropsis</taxon>
    </lineage>
</organism>
<keyword evidence="1" id="KW-0472">Membrane</keyword>
<feature type="transmembrane region" description="Helical" evidence="1">
    <location>
        <begin position="397"/>
        <end position="417"/>
    </location>
</feature>
<feature type="transmembrane region" description="Helical" evidence="1">
    <location>
        <begin position="320"/>
        <end position="341"/>
    </location>
</feature>
<dbReference type="Proteomes" id="UP000019335">
    <property type="component" value="Chromosome 16"/>
</dbReference>
<proteinExistence type="predicted"/>
<evidence type="ECO:0000313" key="3">
    <source>
        <dbReference type="Proteomes" id="UP000019335"/>
    </source>
</evidence>
<dbReference type="EMBL" id="AZIL01001543">
    <property type="protein sequence ID" value="EWM23694.1"/>
    <property type="molecule type" value="Genomic_DNA"/>
</dbReference>
<comment type="caution">
    <text evidence="2">The sequence shown here is derived from an EMBL/GenBank/DDBJ whole genome shotgun (WGS) entry which is preliminary data.</text>
</comment>
<dbReference type="AlphaFoldDB" id="W7TTL6"/>
<dbReference type="InterPro" id="IPR040346">
    <property type="entry name" value="GEX1/Brambleberry"/>
</dbReference>
<feature type="transmembrane region" description="Helical" evidence="1">
    <location>
        <begin position="353"/>
        <end position="377"/>
    </location>
</feature>
<gene>
    <name evidence="2" type="ORF">Naga_100030g41</name>
</gene>